<comment type="subunit">
    <text evidence="12">Homotetramer; dimer of dimers.</text>
</comment>
<comment type="caution">
    <text evidence="12">Was originally thought to be a dihydrodipicolinate synthase (DHDPS), catalyzing the condensation of (S)-aspartate-beta-semialdehyde [(S)-ASA] and pyruvate to dihydrodipicolinate (DHDP). However, it was shown in E.coli that the product of the enzymatic reaction is not dihydrodipicolinate but in fact (4S)-4-hydroxy-2,3,4,5-tetrahydro-(2S)-dipicolinic acid (HTPA), and that the consecutive dehydration reaction leading to DHDP is not spontaneous but catalyzed by DapB.</text>
</comment>
<proteinExistence type="inferred from homology"/>
<feature type="site" description="Part of a proton relay during catalysis" evidence="12">
    <location>
        <position position="48"/>
    </location>
</feature>
<comment type="subcellular location">
    <subcellularLocation>
        <location evidence="12">Cytoplasm</location>
    </subcellularLocation>
</comment>
<feature type="active site" description="Proton donor/acceptor" evidence="12 14">
    <location>
        <position position="137"/>
    </location>
</feature>
<keyword evidence="8 12" id="KW-0457">Lysine biosynthesis</keyword>
<dbReference type="GO" id="GO:0005829">
    <property type="term" value="C:cytosol"/>
    <property type="evidence" value="ECO:0007669"/>
    <property type="project" value="TreeGrafter"/>
</dbReference>
<comment type="function">
    <text evidence="1 12">Catalyzes the condensation of (S)-aspartate-beta-semialdehyde [(S)-ASA] and pyruvate to 4-hydroxy-tetrahydrodipicolinate (HTPA).</text>
</comment>
<dbReference type="NCBIfam" id="TIGR00674">
    <property type="entry name" value="dapA"/>
    <property type="match status" value="1"/>
</dbReference>
<dbReference type="PROSITE" id="PS00665">
    <property type="entry name" value="DHDPS_1"/>
    <property type="match status" value="1"/>
</dbReference>
<dbReference type="Proteomes" id="UP001198242">
    <property type="component" value="Unassembled WGS sequence"/>
</dbReference>
<reference evidence="16 17" key="1">
    <citation type="submission" date="2021-10" db="EMBL/GenBank/DDBJ databases">
        <title>Anaerobic single-cell dispensing facilitates the cultivation of human gut bacteria.</title>
        <authorList>
            <person name="Afrizal A."/>
        </authorList>
    </citation>
    <scope>NUCLEOTIDE SEQUENCE [LARGE SCALE GENOMIC DNA]</scope>
    <source>
        <strain evidence="16 17">CLA-AA-H232</strain>
    </source>
</reference>
<evidence type="ECO:0000256" key="6">
    <source>
        <dbReference type="ARBA" id="ARBA00022605"/>
    </source>
</evidence>
<dbReference type="RefSeq" id="WP_022229824.1">
    <property type="nucleotide sequence ID" value="NZ_JAJEQM010000004.1"/>
</dbReference>
<dbReference type="GO" id="GO:0008840">
    <property type="term" value="F:4-hydroxy-tetrahydrodipicolinate synthase activity"/>
    <property type="evidence" value="ECO:0007669"/>
    <property type="project" value="UniProtKB-UniRule"/>
</dbReference>
<evidence type="ECO:0000256" key="2">
    <source>
        <dbReference type="ARBA" id="ARBA00005120"/>
    </source>
</evidence>
<comment type="catalytic activity">
    <reaction evidence="11 12">
        <text>L-aspartate 4-semialdehyde + pyruvate = (2S,4S)-4-hydroxy-2,3,4,5-tetrahydrodipicolinate + H2O + H(+)</text>
        <dbReference type="Rhea" id="RHEA:34171"/>
        <dbReference type="ChEBI" id="CHEBI:15361"/>
        <dbReference type="ChEBI" id="CHEBI:15377"/>
        <dbReference type="ChEBI" id="CHEBI:15378"/>
        <dbReference type="ChEBI" id="CHEBI:67139"/>
        <dbReference type="ChEBI" id="CHEBI:537519"/>
        <dbReference type="EC" id="4.3.3.7"/>
    </reaction>
</comment>
<evidence type="ECO:0000256" key="11">
    <source>
        <dbReference type="ARBA" id="ARBA00047836"/>
    </source>
</evidence>
<evidence type="ECO:0000313" key="16">
    <source>
        <dbReference type="EMBL" id="MCC2209966.1"/>
    </source>
</evidence>
<comment type="pathway">
    <text evidence="2 12">Amino-acid biosynthesis; L-lysine biosynthesis via DAP pathway; (S)-tetrahydrodipicolinate from L-aspartate: step 3/4.</text>
</comment>
<dbReference type="PIRSF" id="PIRSF001365">
    <property type="entry name" value="DHDPS"/>
    <property type="match status" value="1"/>
</dbReference>
<evidence type="ECO:0000256" key="8">
    <source>
        <dbReference type="ARBA" id="ARBA00023154"/>
    </source>
</evidence>
<evidence type="ECO:0000256" key="13">
    <source>
        <dbReference type="PIRNR" id="PIRNR001365"/>
    </source>
</evidence>
<feature type="active site" description="Schiff-base intermediate with substrate" evidence="12 14">
    <location>
        <position position="165"/>
    </location>
</feature>
<keyword evidence="10 12" id="KW-0704">Schiff base</keyword>
<comment type="caution">
    <text evidence="16">The sequence shown here is derived from an EMBL/GenBank/DDBJ whole genome shotgun (WGS) entry which is preliminary data.</text>
</comment>
<dbReference type="GO" id="GO:0009089">
    <property type="term" value="P:lysine biosynthetic process via diaminopimelate"/>
    <property type="evidence" value="ECO:0007669"/>
    <property type="project" value="UniProtKB-UniRule"/>
</dbReference>
<dbReference type="EC" id="4.3.3.7" evidence="4 12"/>
<feature type="binding site" evidence="12 15">
    <location>
        <position position="206"/>
    </location>
    <ligand>
        <name>pyruvate</name>
        <dbReference type="ChEBI" id="CHEBI:15361"/>
    </ligand>
</feature>
<dbReference type="InterPro" id="IPR005263">
    <property type="entry name" value="DapA"/>
</dbReference>
<evidence type="ECO:0000256" key="1">
    <source>
        <dbReference type="ARBA" id="ARBA00003294"/>
    </source>
</evidence>
<gene>
    <name evidence="12 16" type="primary">dapA</name>
    <name evidence="16" type="ORF">LKE05_04035</name>
</gene>
<evidence type="ECO:0000256" key="7">
    <source>
        <dbReference type="ARBA" id="ARBA00022915"/>
    </source>
</evidence>
<dbReference type="PANTHER" id="PTHR12128:SF66">
    <property type="entry name" value="4-HYDROXY-2-OXOGLUTARATE ALDOLASE, MITOCHONDRIAL"/>
    <property type="match status" value="1"/>
</dbReference>
<keyword evidence="6 12" id="KW-0028">Amino-acid biosynthesis</keyword>
<dbReference type="CDD" id="cd00950">
    <property type="entry name" value="DHDPS"/>
    <property type="match status" value="1"/>
</dbReference>
<dbReference type="HAMAP" id="MF_00418">
    <property type="entry name" value="DapA"/>
    <property type="match status" value="1"/>
</dbReference>
<keyword evidence="5 12" id="KW-0963">Cytoplasm</keyword>
<evidence type="ECO:0000256" key="5">
    <source>
        <dbReference type="ARBA" id="ARBA00022490"/>
    </source>
</evidence>
<sequence length="296" mass="32072">MSKTLPFTGSGVAIITPFDGLKTNYDELGKLIEYHIENNTDAIIICGTTGEASTMPDEEHLAAIKYTVEKAAGRITVIAGTGSNDTAHAIELSKKAEEYGVDGILSVTPYYNKTTQKGLIAHFTAIANAIKIPVILYNVPSRTGMSFAIDTLKELAKVENIVAIKEASGNISYMAKVAAEVPDLYIYSGNDDMIVPTLSLGGKGVISVVANILPKETHNICEYYFNGEVDKSRDLQLKMLDLINNLFIEVNPVPIKTAMNLLGFNAGNLRMPLVDMDSANLEKLKKSMTDFGMKLA</sequence>
<keyword evidence="7 12" id="KW-0220">Diaminopimelate biosynthesis</keyword>
<evidence type="ECO:0000256" key="3">
    <source>
        <dbReference type="ARBA" id="ARBA00007592"/>
    </source>
</evidence>
<keyword evidence="17" id="KW-1185">Reference proteome</keyword>
<dbReference type="AlphaFoldDB" id="A0AAE3DY04"/>
<dbReference type="SUPFAM" id="SSF51569">
    <property type="entry name" value="Aldolase"/>
    <property type="match status" value="1"/>
</dbReference>
<dbReference type="PRINTS" id="PR00146">
    <property type="entry name" value="DHPICSNTHASE"/>
</dbReference>
<evidence type="ECO:0000256" key="9">
    <source>
        <dbReference type="ARBA" id="ARBA00023239"/>
    </source>
</evidence>
<protein>
    <recommendedName>
        <fullName evidence="4 12">4-hydroxy-tetrahydrodipicolinate synthase</fullName>
        <shortName evidence="12">HTPA synthase</shortName>
        <ecNumber evidence="4 12">4.3.3.7</ecNumber>
    </recommendedName>
</protein>
<dbReference type="PROSITE" id="PS00666">
    <property type="entry name" value="DHDPS_2"/>
    <property type="match status" value="1"/>
</dbReference>
<dbReference type="SMART" id="SM01130">
    <property type="entry name" value="DHDPS"/>
    <property type="match status" value="1"/>
</dbReference>
<keyword evidence="9 12" id="KW-0456">Lyase</keyword>
<evidence type="ECO:0000256" key="4">
    <source>
        <dbReference type="ARBA" id="ARBA00012086"/>
    </source>
</evidence>
<dbReference type="InterPro" id="IPR020625">
    <property type="entry name" value="Schiff_base-form_aldolases_AS"/>
</dbReference>
<evidence type="ECO:0000256" key="14">
    <source>
        <dbReference type="PIRSR" id="PIRSR001365-1"/>
    </source>
</evidence>
<dbReference type="Pfam" id="PF00701">
    <property type="entry name" value="DHDPS"/>
    <property type="match status" value="1"/>
</dbReference>
<dbReference type="InterPro" id="IPR002220">
    <property type="entry name" value="DapA-like"/>
</dbReference>
<name>A0AAE3DY04_9FIRM</name>
<dbReference type="InterPro" id="IPR013785">
    <property type="entry name" value="Aldolase_TIM"/>
</dbReference>
<evidence type="ECO:0000256" key="10">
    <source>
        <dbReference type="ARBA" id="ARBA00023270"/>
    </source>
</evidence>
<accession>A0AAE3DY04</accession>
<feature type="binding site" evidence="12 15">
    <location>
        <position position="49"/>
    </location>
    <ligand>
        <name>pyruvate</name>
        <dbReference type="ChEBI" id="CHEBI:15361"/>
    </ligand>
</feature>
<comment type="similarity">
    <text evidence="3 12 13">Belongs to the DapA family.</text>
</comment>
<evidence type="ECO:0000256" key="12">
    <source>
        <dbReference type="HAMAP-Rule" id="MF_00418"/>
    </source>
</evidence>
<evidence type="ECO:0000313" key="17">
    <source>
        <dbReference type="Proteomes" id="UP001198242"/>
    </source>
</evidence>
<evidence type="ECO:0000256" key="15">
    <source>
        <dbReference type="PIRSR" id="PIRSR001365-2"/>
    </source>
</evidence>
<dbReference type="EMBL" id="JAJEQM010000004">
    <property type="protein sequence ID" value="MCC2209966.1"/>
    <property type="molecule type" value="Genomic_DNA"/>
</dbReference>
<organism evidence="16 17">
    <name type="scientific">Hominilimicola fabiformis</name>
    <dbReference type="NCBI Taxonomy" id="2885356"/>
    <lineage>
        <taxon>Bacteria</taxon>
        <taxon>Bacillati</taxon>
        <taxon>Bacillota</taxon>
        <taxon>Clostridia</taxon>
        <taxon>Eubacteriales</taxon>
        <taxon>Oscillospiraceae</taxon>
        <taxon>Hominilimicola</taxon>
    </lineage>
</organism>
<dbReference type="InterPro" id="IPR020624">
    <property type="entry name" value="Schiff_base-form_aldolases_CS"/>
</dbReference>
<dbReference type="GO" id="GO:0019877">
    <property type="term" value="P:diaminopimelate biosynthetic process"/>
    <property type="evidence" value="ECO:0007669"/>
    <property type="project" value="UniProtKB-UniRule"/>
</dbReference>
<dbReference type="PANTHER" id="PTHR12128">
    <property type="entry name" value="DIHYDRODIPICOLINATE SYNTHASE"/>
    <property type="match status" value="1"/>
</dbReference>
<feature type="site" description="Part of a proton relay during catalysis" evidence="12">
    <location>
        <position position="111"/>
    </location>
</feature>
<dbReference type="Gene3D" id="3.20.20.70">
    <property type="entry name" value="Aldolase class I"/>
    <property type="match status" value="1"/>
</dbReference>